<keyword evidence="1" id="KW-0472">Membrane</keyword>
<name>A0A1G7KEZ2_9RHOB</name>
<dbReference type="AlphaFoldDB" id="A0A1G7KEZ2"/>
<dbReference type="Proteomes" id="UP000199399">
    <property type="component" value="Unassembled WGS sequence"/>
</dbReference>
<evidence type="ECO:0000256" key="1">
    <source>
        <dbReference type="SAM" id="Phobius"/>
    </source>
</evidence>
<evidence type="ECO:0008006" key="4">
    <source>
        <dbReference type="Google" id="ProtNLM"/>
    </source>
</evidence>
<keyword evidence="1" id="KW-1133">Transmembrane helix</keyword>
<reference evidence="3" key="1">
    <citation type="submission" date="2016-10" db="EMBL/GenBank/DDBJ databases">
        <authorList>
            <person name="Varghese N."/>
            <person name="Submissions S."/>
        </authorList>
    </citation>
    <scope>NUCLEOTIDE SEQUENCE [LARGE SCALE GENOMIC DNA]</scope>
    <source>
        <strain evidence="3">DSM 16477</strain>
    </source>
</reference>
<evidence type="ECO:0000313" key="3">
    <source>
        <dbReference type="Proteomes" id="UP000199399"/>
    </source>
</evidence>
<feature type="transmembrane region" description="Helical" evidence="1">
    <location>
        <begin position="93"/>
        <end position="111"/>
    </location>
</feature>
<dbReference type="STRING" id="218672.SAMN04489759_1026"/>
<accession>A0A1G7KEZ2</accession>
<dbReference type="RefSeq" id="WP_093739189.1">
    <property type="nucleotide sequence ID" value="NZ_FNBP01000002.1"/>
</dbReference>
<protein>
    <recommendedName>
        <fullName evidence="4">SPW repeat-containing protein</fullName>
    </recommendedName>
</protein>
<gene>
    <name evidence="2" type="ORF">SAMN04489759_1026</name>
</gene>
<keyword evidence="1" id="KW-0812">Transmembrane</keyword>
<sequence>MADPSTHDWLNTRLGSLLAWGLPIGAMLLAVPLADGPKTAIWVIALAWMGVACLRNARRCGRVHCRYTGPFLLAMTLPVLAYGAGALPLGSDGWRWLGLTIGVGATGIWWLSERILGRYR</sequence>
<feature type="transmembrane region" description="Helical" evidence="1">
    <location>
        <begin position="69"/>
        <end position="87"/>
    </location>
</feature>
<feature type="transmembrane region" description="Helical" evidence="1">
    <location>
        <begin position="40"/>
        <end position="57"/>
    </location>
</feature>
<dbReference type="EMBL" id="FNBP01000002">
    <property type="protein sequence ID" value="SDF35735.1"/>
    <property type="molecule type" value="Genomic_DNA"/>
</dbReference>
<proteinExistence type="predicted"/>
<feature type="transmembrane region" description="Helical" evidence="1">
    <location>
        <begin position="12"/>
        <end position="34"/>
    </location>
</feature>
<organism evidence="2 3">
    <name type="scientific">Sulfitobacter delicatus</name>
    <dbReference type="NCBI Taxonomy" id="218672"/>
    <lineage>
        <taxon>Bacteria</taxon>
        <taxon>Pseudomonadati</taxon>
        <taxon>Pseudomonadota</taxon>
        <taxon>Alphaproteobacteria</taxon>
        <taxon>Rhodobacterales</taxon>
        <taxon>Roseobacteraceae</taxon>
        <taxon>Sulfitobacter</taxon>
    </lineage>
</organism>
<evidence type="ECO:0000313" key="2">
    <source>
        <dbReference type="EMBL" id="SDF35735.1"/>
    </source>
</evidence>
<keyword evidence="3" id="KW-1185">Reference proteome</keyword>
<dbReference type="OrthoDB" id="8239048at2"/>